<evidence type="ECO:0000313" key="3">
    <source>
        <dbReference type="EMBL" id="EAX72342.1"/>
    </source>
</evidence>
<dbReference type="GO" id="GO:0004519">
    <property type="term" value="F:endonuclease activity"/>
    <property type="evidence" value="ECO:0007669"/>
    <property type="project" value="UniProtKB-KW"/>
</dbReference>
<dbReference type="GO" id="GO:0005634">
    <property type="term" value="C:nucleus"/>
    <property type="evidence" value="ECO:0000318"/>
    <property type="project" value="GO_Central"/>
</dbReference>
<feature type="region of interest" description="Disordered" evidence="1">
    <location>
        <begin position="299"/>
        <end position="327"/>
    </location>
</feature>
<dbReference type="PANTHER" id="PTHR19303:SF57">
    <property type="entry name" value="HTH CENPB-TYPE DOMAIN-CONTAINING PROTEIN"/>
    <property type="match status" value="1"/>
</dbReference>
<dbReference type="VEuPathDB" id="TrichDB:TVAG_244160"/>
<dbReference type="InterPro" id="IPR050863">
    <property type="entry name" value="CenT-Element_Derived"/>
</dbReference>
<sequence length="327" mass="37842">MQYINVGIAIRRRHLKSMLWEFYKSFDPEVREFMDERRISYRFINDFTKRNKLSFRMIRSKKREEVDQSQVELFITEVNNIIEYLPLNMIFNMDKTPVNFVFLHGKVLANVGDRVTAHLPNDFKQSFTEICTISLDCKLFPTIFLATGKTDLCHRQFDGIETRYPYKIMHSGGNTSTDVMLDYLELLHDWANKEPCALLIDQYRSHIKSPVVAKASKLNIELIYVPKSGTDKYQPLDRRVFGAVKAKYAMKVADRIFENSTPISKPEAASCFIRAWNTVSLATLITAWRIPGSNLENFDQETLGAQADESDDENSSSDGEFEEDEKP</sequence>
<reference evidence="3" key="1">
    <citation type="submission" date="2006-10" db="EMBL/GenBank/DDBJ databases">
        <authorList>
            <person name="Amadeo P."/>
            <person name="Zhao Q."/>
            <person name="Wortman J."/>
            <person name="Fraser-Liggett C."/>
            <person name="Carlton J."/>
        </authorList>
    </citation>
    <scope>NUCLEOTIDE SEQUENCE</scope>
    <source>
        <strain evidence="3">G3</strain>
    </source>
</reference>
<dbReference type="GO" id="GO:0003677">
    <property type="term" value="F:DNA binding"/>
    <property type="evidence" value="ECO:0000318"/>
    <property type="project" value="GO_Central"/>
</dbReference>
<evidence type="ECO:0000259" key="2">
    <source>
        <dbReference type="Pfam" id="PF03184"/>
    </source>
</evidence>
<dbReference type="PANTHER" id="PTHR19303">
    <property type="entry name" value="TRANSPOSON"/>
    <property type="match status" value="1"/>
</dbReference>
<dbReference type="InParanoid" id="A2HE25"/>
<dbReference type="AlphaFoldDB" id="A2HE25"/>
<keyword evidence="4" id="KW-1185">Reference proteome</keyword>
<accession>A2HE25</accession>
<keyword evidence="3" id="KW-0540">Nuclease</keyword>
<dbReference type="EMBL" id="DS132307">
    <property type="protein sequence ID" value="EAX72342.1"/>
    <property type="molecule type" value="Genomic_DNA"/>
</dbReference>
<feature type="non-terminal residue" evidence="3">
    <location>
        <position position="327"/>
    </location>
</feature>
<dbReference type="InterPro" id="IPR004875">
    <property type="entry name" value="DDE_SF_endonuclease_dom"/>
</dbReference>
<keyword evidence="3" id="KW-0255">Endonuclease</keyword>
<organism evidence="3 4">
    <name type="scientific">Trichomonas vaginalis (strain ATCC PRA-98 / G3)</name>
    <dbReference type="NCBI Taxonomy" id="412133"/>
    <lineage>
        <taxon>Eukaryota</taxon>
        <taxon>Metamonada</taxon>
        <taxon>Parabasalia</taxon>
        <taxon>Trichomonadida</taxon>
        <taxon>Trichomonadidae</taxon>
        <taxon>Trichomonas</taxon>
    </lineage>
</organism>
<feature type="compositionally biased region" description="Acidic residues" evidence="1">
    <location>
        <begin position="308"/>
        <end position="327"/>
    </location>
</feature>
<dbReference type="VEuPathDB" id="TrichDB:TVAGG3_0122930"/>
<dbReference type="KEGG" id="tva:4729732"/>
<proteinExistence type="predicted"/>
<reference evidence="3" key="2">
    <citation type="journal article" date="2007" name="Science">
        <title>Draft genome sequence of the sexually transmitted pathogen Trichomonas vaginalis.</title>
        <authorList>
            <person name="Carlton J.M."/>
            <person name="Hirt R.P."/>
            <person name="Silva J.C."/>
            <person name="Delcher A.L."/>
            <person name="Schatz M."/>
            <person name="Zhao Q."/>
            <person name="Wortman J.R."/>
            <person name="Bidwell S.L."/>
            <person name="Alsmark U.C.M."/>
            <person name="Besteiro S."/>
            <person name="Sicheritz-Ponten T."/>
            <person name="Noel C.J."/>
            <person name="Dacks J.B."/>
            <person name="Foster P.G."/>
            <person name="Simillion C."/>
            <person name="Van de Peer Y."/>
            <person name="Miranda-Saavedra D."/>
            <person name="Barton G.J."/>
            <person name="Westrop G.D."/>
            <person name="Mueller S."/>
            <person name="Dessi D."/>
            <person name="Fiori P.L."/>
            <person name="Ren Q."/>
            <person name="Paulsen I."/>
            <person name="Zhang H."/>
            <person name="Bastida-Corcuera F.D."/>
            <person name="Simoes-Barbosa A."/>
            <person name="Brown M.T."/>
            <person name="Hayes R.D."/>
            <person name="Mukherjee M."/>
            <person name="Okumura C.Y."/>
            <person name="Schneider R."/>
            <person name="Smith A.J."/>
            <person name="Vanacova S."/>
            <person name="Villalvazo M."/>
            <person name="Haas B.J."/>
            <person name="Pertea M."/>
            <person name="Feldblyum T.V."/>
            <person name="Utterback T.R."/>
            <person name="Shu C.L."/>
            <person name="Osoegawa K."/>
            <person name="de Jong P.J."/>
            <person name="Hrdy I."/>
            <person name="Horvathova L."/>
            <person name="Zubacova Z."/>
            <person name="Dolezal P."/>
            <person name="Malik S.B."/>
            <person name="Logsdon J.M. Jr."/>
            <person name="Henze K."/>
            <person name="Gupta A."/>
            <person name="Wang C.C."/>
            <person name="Dunne R.L."/>
            <person name="Upcroft J.A."/>
            <person name="Upcroft P."/>
            <person name="White O."/>
            <person name="Salzberg S.L."/>
            <person name="Tang P."/>
            <person name="Chiu C.-H."/>
            <person name="Lee Y.-S."/>
            <person name="Embley T.M."/>
            <person name="Coombs G.H."/>
            <person name="Mottram J.C."/>
            <person name="Tachezy J."/>
            <person name="Fraser-Liggett C.M."/>
            <person name="Johnson P.J."/>
        </authorList>
    </citation>
    <scope>NUCLEOTIDE SEQUENCE [LARGE SCALE GENOMIC DNA]</scope>
    <source>
        <strain evidence="3">G3</strain>
    </source>
</reference>
<name>A2HE25_TRIV3</name>
<keyword evidence="3" id="KW-0378">Hydrolase</keyword>
<gene>
    <name evidence="3" type="ORF">TVAG_244160</name>
</gene>
<protein>
    <submittedName>
        <fullName evidence="3">DDE superfamily endonuclease containing protein</fullName>
    </submittedName>
</protein>
<dbReference type="Pfam" id="PF03184">
    <property type="entry name" value="DDE_1"/>
    <property type="match status" value="1"/>
</dbReference>
<feature type="domain" description="DDE-1" evidence="2">
    <location>
        <begin position="169"/>
        <end position="288"/>
    </location>
</feature>
<evidence type="ECO:0000256" key="1">
    <source>
        <dbReference type="SAM" id="MobiDB-lite"/>
    </source>
</evidence>
<evidence type="ECO:0000313" key="4">
    <source>
        <dbReference type="Proteomes" id="UP000001542"/>
    </source>
</evidence>
<dbReference type="Proteomes" id="UP000001542">
    <property type="component" value="Unassembled WGS sequence"/>
</dbReference>